<dbReference type="Proteomes" id="UP001044222">
    <property type="component" value="Chromosome 18"/>
</dbReference>
<evidence type="ECO:0000313" key="1">
    <source>
        <dbReference type="EMBL" id="KAG5831193.1"/>
    </source>
</evidence>
<dbReference type="EMBL" id="JAFIRN010000018">
    <property type="protein sequence ID" value="KAG5831193.1"/>
    <property type="molecule type" value="Genomic_DNA"/>
</dbReference>
<reference evidence="1" key="1">
    <citation type="submission" date="2021-01" db="EMBL/GenBank/DDBJ databases">
        <title>A chromosome-scale assembly of European eel, Anguilla anguilla.</title>
        <authorList>
            <person name="Henkel C."/>
            <person name="Jong-Raadsen S.A."/>
            <person name="Dufour S."/>
            <person name="Weltzien F.-A."/>
            <person name="Palstra A.P."/>
            <person name="Pelster B."/>
            <person name="Spaink H.P."/>
            <person name="Van Den Thillart G.E."/>
            <person name="Jansen H."/>
            <person name="Zahm M."/>
            <person name="Klopp C."/>
            <person name="Cedric C."/>
            <person name="Louis A."/>
            <person name="Berthelot C."/>
            <person name="Parey E."/>
            <person name="Roest Crollius H."/>
            <person name="Montfort J."/>
            <person name="Robinson-Rechavi M."/>
            <person name="Bucao C."/>
            <person name="Bouchez O."/>
            <person name="Gislard M."/>
            <person name="Lluch J."/>
            <person name="Milhes M."/>
            <person name="Lampietro C."/>
            <person name="Lopez Roques C."/>
            <person name="Donnadieu C."/>
            <person name="Braasch I."/>
            <person name="Desvignes T."/>
            <person name="Postlethwait J."/>
            <person name="Bobe J."/>
            <person name="Guiguen Y."/>
            <person name="Dirks R."/>
        </authorList>
    </citation>
    <scope>NUCLEOTIDE SEQUENCE</scope>
    <source>
        <strain evidence="1">Tag_6206</strain>
        <tissue evidence="1">Liver</tissue>
    </source>
</reference>
<comment type="caution">
    <text evidence="1">The sequence shown here is derived from an EMBL/GenBank/DDBJ whole genome shotgun (WGS) entry which is preliminary data.</text>
</comment>
<evidence type="ECO:0000313" key="2">
    <source>
        <dbReference type="Proteomes" id="UP001044222"/>
    </source>
</evidence>
<gene>
    <name evidence="1" type="ORF">ANANG_G00301240</name>
</gene>
<protein>
    <submittedName>
        <fullName evidence="1">Uncharacterized protein</fullName>
    </submittedName>
</protein>
<proteinExistence type="predicted"/>
<accession>A0A9D3RIC1</accession>
<organism evidence="1 2">
    <name type="scientific">Anguilla anguilla</name>
    <name type="common">European freshwater eel</name>
    <name type="synonym">Muraena anguilla</name>
    <dbReference type="NCBI Taxonomy" id="7936"/>
    <lineage>
        <taxon>Eukaryota</taxon>
        <taxon>Metazoa</taxon>
        <taxon>Chordata</taxon>
        <taxon>Craniata</taxon>
        <taxon>Vertebrata</taxon>
        <taxon>Euteleostomi</taxon>
        <taxon>Actinopterygii</taxon>
        <taxon>Neopterygii</taxon>
        <taxon>Teleostei</taxon>
        <taxon>Anguilliformes</taxon>
        <taxon>Anguillidae</taxon>
        <taxon>Anguilla</taxon>
    </lineage>
</organism>
<sequence length="64" mass="7041">MSLRANLQQFSAIHSARTRPSVTLALTSSLCVNRLKAAQGPVLSLMSRGPEPRRFSSWGPCFRP</sequence>
<keyword evidence="2" id="KW-1185">Reference proteome</keyword>
<name>A0A9D3RIC1_ANGAN</name>
<dbReference type="AlphaFoldDB" id="A0A9D3RIC1"/>